<proteinExistence type="predicted"/>
<dbReference type="AlphaFoldDB" id="A0A5M8FQT9"/>
<dbReference type="Proteomes" id="UP000322981">
    <property type="component" value="Unassembled WGS sequence"/>
</dbReference>
<keyword evidence="2" id="KW-1185">Reference proteome</keyword>
<name>A0A5M8FQT9_9GAMM</name>
<sequence length="160" mass="18041">MTDDIALSGFADDATDPDWDMPLTLKLTPELIVHALMGNASAVHTGWESCIDETAVLSQLVVMDDAGNNAVRLVEQEFADEDEADQIWHDWTLEVRIGRVVTTAHYSLRASSAPLDWEWHAREAERAFERACILLGRRVRRGLVVEEPMPRELPPRASRH</sequence>
<accession>A0A5M8FQT9</accession>
<comment type="caution">
    <text evidence="1">The sequence shown here is derived from an EMBL/GenBank/DDBJ whole genome shotgun (WGS) entry which is preliminary data.</text>
</comment>
<dbReference type="RefSeq" id="WP_150090724.1">
    <property type="nucleotide sequence ID" value="NZ_JBFUOH010000052.1"/>
</dbReference>
<reference evidence="1 2" key="1">
    <citation type="submission" date="2019-09" db="EMBL/GenBank/DDBJ databases">
        <title>Whole-genome sequence of the purple sulfur bacterium Thiohalocapsa marina DSM 19078.</title>
        <authorList>
            <person name="Kyndt J.A."/>
            <person name="Meyer T.E."/>
        </authorList>
    </citation>
    <scope>NUCLEOTIDE SEQUENCE [LARGE SCALE GENOMIC DNA]</scope>
    <source>
        <strain evidence="1 2">DSM 19078</strain>
    </source>
</reference>
<dbReference type="OrthoDB" id="5767672at2"/>
<evidence type="ECO:0000313" key="2">
    <source>
        <dbReference type="Proteomes" id="UP000322981"/>
    </source>
</evidence>
<protein>
    <submittedName>
        <fullName evidence="1">Uncharacterized protein</fullName>
    </submittedName>
</protein>
<dbReference type="EMBL" id="VWXX01000004">
    <property type="protein sequence ID" value="KAA6186570.1"/>
    <property type="molecule type" value="Genomic_DNA"/>
</dbReference>
<organism evidence="1 2">
    <name type="scientific">Thiohalocapsa marina</name>
    <dbReference type="NCBI Taxonomy" id="424902"/>
    <lineage>
        <taxon>Bacteria</taxon>
        <taxon>Pseudomonadati</taxon>
        <taxon>Pseudomonadota</taxon>
        <taxon>Gammaproteobacteria</taxon>
        <taxon>Chromatiales</taxon>
        <taxon>Chromatiaceae</taxon>
        <taxon>Thiohalocapsa</taxon>
    </lineage>
</organism>
<gene>
    <name evidence="1" type="ORF">F2Q65_04120</name>
</gene>
<evidence type="ECO:0000313" key="1">
    <source>
        <dbReference type="EMBL" id="KAA6186570.1"/>
    </source>
</evidence>